<evidence type="ECO:0000313" key="3">
    <source>
        <dbReference type="Proteomes" id="UP000182466"/>
    </source>
</evidence>
<evidence type="ECO:0000313" key="2">
    <source>
        <dbReference type="EMBL" id="SFU21057.1"/>
    </source>
</evidence>
<evidence type="ECO:0008006" key="4">
    <source>
        <dbReference type="Google" id="ProtNLM"/>
    </source>
</evidence>
<reference evidence="2 3" key="1">
    <citation type="submission" date="2016-10" db="EMBL/GenBank/DDBJ databases">
        <authorList>
            <person name="de Groot N.N."/>
        </authorList>
    </citation>
    <scope>NUCLEOTIDE SEQUENCE [LARGE SCALE GENOMIC DNA]</scope>
    <source>
        <strain evidence="2 3">CGMCC 1.10959</strain>
    </source>
</reference>
<proteinExistence type="predicted"/>
<feature type="transmembrane region" description="Helical" evidence="1">
    <location>
        <begin position="49"/>
        <end position="70"/>
    </location>
</feature>
<dbReference type="Proteomes" id="UP000182466">
    <property type="component" value="Unassembled WGS sequence"/>
</dbReference>
<dbReference type="OrthoDB" id="1122739at2"/>
<dbReference type="AlphaFoldDB" id="A0A1I7EAU5"/>
<feature type="transmembrane region" description="Helical" evidence="1">
    <location>
        <begin position="77"/>
        <end position="99"/>
    </location>
</feature>
<keyword evidence="1" id="KW-1133">Transmembrane helix</keyword>
<evidence type="ECO:0000256" key="1">
    <source>
        <dbReference type="SAM" id="Phobius"/>
    </source>
</evidence>
<keyword evidence="3" id="KW-1185">Reference proteome</keyword>
<sequence>MTGKSFGSRALKIAAGVAIVFGLLTVLSGGRALFGSAEARAAVGNAVPFVLWFNFVAGFAYVVAGIGLFLRHRPAVWVSIGILLTTCLVMLAFGLHLLLGGAYEIRTVGAMILRTGVWAAISIVAWRHIGEVPKL</sequence>
<gene>
    <name evidence="2" type="ORF">SAMN05216236_1566</name>
</gene>
<name>A0A1I7EAU5_9RHOB</name>
<accession>A0A1I7EAU5</accession>
<organism evidence="2 3">
    <name type="scientific">Sedimentitalea nanhaiensis</name>
    <dbReference type="NCBI Taxonomy" id="999627"/>
    <lineage>
        <taxon>Bacteria</taxon>
        <taxon>Pseudomonadati</taxon>
        <taxon>Pseudomonadota</taxon>
        <taxon>Alphaproteobacteria</taxon>
        <taxon>Rhodobacterales</taxon>
        <taxon>Paracoccaceae</taxon>
        <taxon>Sedimentitalea</taxon>
    </lineage>
</organism>
<feature type="transmembrane region" description="Helical" evidence="1">
    <location>
        <begin position="105"/>
        <end position="126"/>
    </location>
</feature>
<protein>
    <recommendedName>
        <fullName evidence="4">DoxX-like family protein</fullName>
    </recommendedName>
</protein>
<dbReference type="RefSeq" id="WP_027260376.1">
    <property type="nucleotide sequence ID" value="NZ_FPAW01000056.1"/>
</dbReference>
<dbReference type="EMBL" id="FPAW01000056">
    <property type="protein sequence ID" value="SFU21057.1"/>
    <property type="molecule type" value="Genomic_DNA"/>
</dbReference>
<keyword evidence="1" id="KW-0472">Membrane</keyword>
<keyword evidence="1" id="KW-0812">Transmembrane</keyword>